<protein>
    <recommendedName>
        <fullName evidence="3">DUF4142 domain-containing protein</fullName>
    </recommendedName>
</protein>
<dbReference type="AlphaFoldDB" id="A0AAV3F3Y7"/>
<gene>
    <name evidence="1" type="ORF">HMPREF9715_01880</name>
</gene>
<evidence type="ECO:0000313" key="1">
    <source>
        <dbReference type="EMBL" id="EHO12725.1"/>
    </source>
</evidence>
<dbReference type="EMBL" id="AGEE01000017">
    <property type="protein sequence ID" value="EHO12725.1"/>
    <property type="molecule type" value="Genomic_DNA"/>
</dbReference>
<proteinExistence type="predicted"/>
<evidence type="ECO:0000313" key="2">
    <source>
        <dbReference type="Proteomes" id="UP000004834"/>
    </source>
</evidence>
<name>A0AAV3F3Y7_9FLAO</name>
<sequence length="200" mass="23707">MYITLNYKFFLLLFTIIILITVFFTSCRRDPNHYRSTYRSKTNEVVDTNSSPIQDHKNSKAYNDSLAKHFSTLVKTQFYYTEAAKEKSRDKRIVDFANTIIIEYQNILKEMSILVQSTTQDSIINLSDKRLVLHKLENSYSKDYESLFLEETIKLQFSIREVLWQIKNNTLNTDLQVFYEKLIQETEIRIDEATNLLDNV</sequence>
<dbReference type="Proteomes" id="UP000004834">
    <property type="component" value="Unassembled WGS sequence"/>
</dbReference>
<comment type="caution">
    <text evidence="1">The sequence shown here is derived from an EMBL/GenBank/DDBJ whole genome shotgun (WGS) entry which is preliminary data.</text>
</comment>
<reference evidence="1 2" key="1">
    <citation type="submission" date="2011-11" db="EMBL/GenBank/DDBJ databases">
        <title>The Genome Sequence of Myroides odoratimimus CIP 101113.</title>
        <authorList>
            <person name="Earl A."/>
            <person name="Ward D."/>
            <person name="Feldgarden M."/>
            <person name="Gevers D."/>
            <person name="Huys G."/>
            <person name="Young S.K."/>
            <person name="Zeng Q."/>
            <person name="Gargeya S."/>
            <person name="Fitzgerald M."/>
            <person name="Haas B."/>
            <person name="Abouelleil A."/>
            <person name="Alvarado L."/>
            <person name="Arachchi H.M."/>
            <person name="Berlin A."/>
            <person name="Brown A."/>
            <person name="Chapman S.B."/>
            <person name="Chen Z."/>
            <person name="Dunbar C."/>
            <person name="Freedman E."/>
            <person name="Gearin G."/>
            <person name="Goldberg J."/>
            <person name="Griggs A."/>
            <person name="Gujja S."/>
            <person name="Heiman D."/>
            <person name="Howarth C."/>
            <person name="Larson L."/>
            <person name="Lui A."/>
            <person name="MacDonald P.J.P."/>
            <person name="Montmayeur A."/>
            <person name="Murphy C."/>
            <person name="Neiman D."/>
            <person name="Pearson M."/>
            <person name="Priest M."/>
            <person name="Roberts A."/>
            <person name="Saif S."/>
            <person name="Shea T."/>
            <person name="Shenoy N."/>
            <person name="Sisk P."/>
            <person name="Stolte C."/>
            <person name="Sykes S."/>
            <person name="Wortman J."/>
            <person name="Nusbaum C."/>
            <person name="Birren B."/>
        </authorList>
    </citation>
    <scope>NUCLEOTIDE SEQUENCE [LARGE SCALE GENOMIC DNA]</scope>
    <source>
        <strain evidence="1 2">CIP 101113</strain>
    </source>
</reference>
<evidence type="ECO:0008006" key="3">
    <source>
        <dbReference type="Google" id="ProtNLM"/>
    </source>
</evidence>
<organism evidence="1 2">
    <name type="scientific">Myroides odoratimimus CIP 101113</name>
    <dbReference type="NCBI Taxonomy" id="883154"/>
    <lineage>
        <taxon>Bacteria</taxon>
        <taxon>Pseudomonadati</taxon>
        <taxon>Bacteroidota</taxon>
        <taxon>Flavobacteriia</taxon>
        <taxon>Flavobacteriales</taxon>
        <taxon>Flavobacteriaceae</taxon>
        <taxon>Myroides</taxon>
    </lineage>
</organism>
<accession>A0AAV3F3Y7</accession>